<dbReference type="OrthoDB" id="10259236at2759"/>
<sequence>MSWILEDFGGREDGLLVGGLDEVGLEILGKGSLSALKGLLAGRWLLGWVESVHHVAFAVGDIRPIFAFYKSLKLTKLVVSATPSRTLSAGAAETVLSTDNTKSECDTRMLEVLVVPGISGTPMLSSISHAHASAAHFPLFFPCAQCGYPSAKLRSYEWGQKAKRRKTTGTGRMKYLKHVSRRFKNGFRENTAATKRVKASSTEA</sequence>
<keyword evidence="4" id="KW-0863">Zinc-finger</keyword>
<dbReference type="SUPFAM" id="SSF57829">
    <property type="entry name" value="Zn-binding ribosomal proteins"/>
    <property type="match status" value="1"/>
</dbReference>
<evidence type="ECO:0000256" key="7">
    <source>
        <dbReference type="ARBA" id="ARBA00022980"/>
    </source>
</evidence>
<keyword evidence="7" id="KW-0689">Ribosomal protein</keyword>
<keyword evidence="2" id="KW-0479">Metal-binding</keyword>
<keyword evidence="8" id="KW-0687">Ribonucleoprotein</keyword>
<dbReference type="PANTHER" id="PTHR10768">
    <property type="entry name" value="60S RIBOSOMAL PROTEIN L37"/>
    <property type="match status" value="1"/>
</dbReference>
<dbReference type="InterPro" id="IPR011332">
    <property type="entry name" value="Ribosomal_zn-bd"/>
</dbReference>
<dbReference type="Pfam" id="PF01907">
    <property type="entry name" value="Ribosomal_L37e"/>
    <property type="match status" value="1"/>
</dbReference>
<reference evidence="9 10" key="1">
    <citation type="journal article" date="2020" name="ISME J.">
        <title>Uncovering the hidden diversity of litter-decomposition mechanisms in mushroom-forming fungi.</title>
        <authorList>
            <person name="Floudas D."/>
            <person name="Bentzer J."/>
            <person name="Ahren D."/>
            <person name="Johansson T."/>
            <person name="Persson P."/>
            <person name="Tunlid A."/>
        </authorList>
    </citation>
    <scope>NUCLEOTIDE SEQUENCE [LARGE SCALE GENOMIC DNA]</scope>
    <source>
        <strain evidence="9 10">CBS 291.85</strain>
    </source>
</reference>
<dbReference type="Gene3D" id="2.20.25.30">
    <property type="match status" value="1"/>
</dbReference>
<evidence type="ECO:0000256" key="1">
    <source>
        <dbReference type="ARBA" id="ARBA00009805"/>
    </source>
</evidence>
<gene>
    <name evidence="9" type="ORF">D9758_005064</name>
</gene>
<comment type="similarity">
    <text evidence="1">Belongs to the eukaryotic ribosomal protein eL37 family.</text>
</comment>
<accession>A0A8H5GVT5</accession>
<comment type="caution">
    <text evidence="9">The sequence shown here is derived from an EMBL/GenBank/DDBJ whole genome shotgun (WGS) entry which is preliminary data.</text>
</comment>
<dbReference type="GO" id="GO:0019843">
    <property type="term" value="F:rRNA binding"/>
    <property type="evidence" value="ECO:0007669"/>
    <property type="project" value="UniProtKB-KW"/>
</dbReference>
<dbReference type="InterPro" id="IPR011331">
    <property type="entry name" value="Ribosomal_eL37/eL43"/>
</dbReference>
<keyword evidence="6" id="KW-0694">RNA-binding</keyword>
<dbReference type="EMBL" id="JAACJM010000006">
    <property type="protein sequence ID" value="KAF5372241.1"/>
    <property type="molecule type" value="Genomic_DNA"/>
</dbReference>
<evidence type="ECO:0000256" key="6">
    <source>
        <dbReference type="ARBA" id="ARBA00022884"/>
    </source>
</evidence>
<evidence type="ECO:0000313" key="9">
    <source>
        <dbReference type="EMBL" id="KAF5372241.1"/>
    </source>
</evidence>
<proteinExistence type="inferred from homology"/>
<evidence type="ECO:0000256" key="8">
    <source>
        <dbReference type="ARBA" id="ARBA00023274"/>
    </source>
</evidence>
<dbReference type="GO" id="GO:0003735">
    <property type="term" value="F:structural constituent of ribosome"/>
    <property type="evidence" value="ECO:0007669"/>
    <property type="project" value="InterPro"/>
</dbReference>
<keyword evidence="5" id="KW-0862">Zinc</keyword>
<organism evidence="9 10">
    <name type="scientific">Tetrapyrgos nigripes</name>
    <dbReference type="NCBI Taxonomy" id="182062"/>
    <lineage>
        <taxon>Eukaryota</taxon>
        <taxon>Fungi</taxon>
        <taxon>Dikarya</taxon>
        <taxon>Basidiomycota</taxon>
        <taxon>Agaricomycotina</taxon>
        <taxon>Agaricomycetes</taxon>
        <taxon>Agaricomycetidae</taxon>
        <taxon>Agaricales</taxon>
        <taxon>Marasmiineae</taxon>
        <taxon>Marasmiaceae</taxon>
        <taxon>Tetrapyrgos</taxon>
    </lineage>
</organism>
<evidence type="ECO:0000256" key="4">
    <source>
        <dbReference type="ARBA" id="ARBA00022771"/>
    </source>
</evidence>
<keyword evidence="10" id="KW-1185">Reference proteome</keyword>
<dbReference type="InterPro" id="IPR001569">
    <property type="entry name" value="Ribosomal_eL37"/>
</dbReference>
<dbReference type="AlphaFoldDB" id="A0A8H5GVT5"/>
<evidence type="ECO:0000256" key="3">
    <source>
        <dbReference type="ARBA" id="ARBA00022730"/>
    </source>
</evidence>
<dbReference type="PANTHER" id="PTHR10768:SF0">
    <property type="entry name" value="RIBOSOMAL PROTEIN L37"/>
    <property type="match status" value="1"/>
</dbReference>
<protein>
    <recommendedName>
        <fullName evidence="11">60S ribosomal protein L37</fullName>
    </recommendedName>
</protein>
<dbReference type="Proteomes" id="UP000559256">
    <property type="component" value="Unassembled WGS sequence"/>
</dbReference>
<evidence type="ECO:0000256" key="2">
    <source>
        <dbReference type="ARBA" id="ARBA00022723"/>
    </source>
</evidence>
<dbReference type="GO" id="GO:0022625">
    <property type="term" value="C:cytosolic large ribosomal subunit"/>
    <property type="evidence" value="ECO:0007669"/>
    <property type="project" value="TreeGrafter"/>
</dbReference>
<name>A0A8H5GVT5_9AGAR</name>
<keyword evidence="3" id="KW-0699">rRNA-binding</keyword>
<dbReference type="GO" id="GO:0008270">
    <property type="term" value="F:zinc ion binding"/>
    <property type="evidence" value="ECO:0007669"/>
    <property type="project" value="UniProtKB-KW"/>
</dbReference>
<evidence type="ECO:0000313" key="10">
    <source>
        <dbReference type="Proteomes" id="UP000559256"/>
    </source>
</evidence>
<evidence type="ECO:0008006" key="11">
    <source>
        <dbReference type="Google" id="ProtNLM"/>
    </source>
</evidence>
<dbReference type="GO" id="GO:0006412">
    <property type="term" value="P:translation"/>
    <property type="evidence" value="ECO:0007669"/>
    <property type="project" value="InterPro"/>
</dbReference>
<evidence type="ECO:0000256" key="5">
    <source>
        <dbReference type="ARBA" id="ARBA00022833"/>
    </source>
</evidence>